<reference evidence="5 6" key="1">
    <citation type="submission" date="2023-12" db="EMBL/GenBank/DDBJ databases">
        <title>A high-quality genome assembly for Dillenia turbinata (Dilleniales).</title>
        <authorList>
            <person name="Chanderbali A."/>
        </authorList>
    </citation>
    <scope>NUCLEOTIDE SEQUENCE [LARGE SCALE GENOMIC DNA]</scope>
    <source>
        <strain evidence="5">LSX21</strain>
        <tissue evidence="5">Leaf</tissue>
    </source>
</reference>
<evidence type="ECO:0000313" key="5">
    <source>
        <dbReference type="EMBL" id="KAK6936141.1"/>
    </source>
</evidence>
<feature type="region of interest" description="Disordered" evidence="4">
    <location>
        <begin position="1"/>
        <end position="43"/>
    </location>
</feature>
<feature type="region of interest" description="Disordered" evidence="4">
    <location>
        <begin position="114"/>
        <end position="135"/>
    </location>
</feature>
<evidence type="ECO:0000256" key="3">
    <source>
        <dbReference type="ARBA" id="ARBA00038401"/>
    </source>
</evidence>
<keyword evidence="2" id="KW-0539">Nucleus</keyword>
<comment type="similarity">
    <text evidence="3">Belongs to the SAAL1 family.</text>
</comment>
<dbReference type="AlphaFoldDB" id="A0AAN8VU39"/>
<evidence type="ECO:0000256" key="1">
    <source>
        <dbReference type="ARBA" id="ARBA00004123"/>
    </source>
</evidence>
<dbReference type="GO" id="GO:0005634">
    <property type="term" value="C:nucleus"/>
    <property type="evidence" value="ECO:0007669"/>
    <property type="project" value="UniProtKB-SubCell"/>
</dbReference>
<dbReference type="InterPro" id="IPR011989">
    <property type="entry name" value="ARM-like"/>
</dbReference>
<sequence length="544" mass="60121">MAVDSDIVVTLDRQEEQNDVVPEEEAEPASSPAHHPTAPPDELFDISTTVDPSYIISLIRKLLPVNDTERIERCYVNTTENNGREKNETSLCEDGNTNLSMDEIKLMDTLDGVGEVSSQKGEDEESQQSLEHCGMSEREKTWEECGCILWDLAANKDHAEFMVQNLVLEVLSASLMVSKSARATVRLISAVTSLEISLGILGNLACHEVPGKLIASTNGLIGIIVDQLFLDDTPCLSEACRLLSLGLQGKECIAWAEALQSEHILGRLLWVAENTLSAQLIEKSAGLCLAILENQQEVMSILLPTLMKLGLPNLLISLLDFEISKLKWERAAERYPVLDLILRAIEALSVIDGYSQEVCSNKELLHLIRDLIELSDKDEVASSCVTAAVLTANIMSDAPEVASEIAQDLTFLQGLLEILPFASDDLEARSAVWSTIGRILALVQESKLSPSSLCQYVLVLVSKSDILEEDLLDHQVVDTNKEHESLTSTAQGINARTMALRRIIDILILWTSLREHHPESRLEAENCSDDSSIKKMLDYCRKYT</sequence>
<evidence type="ECO:0000256" key="4">
    <source>
        <dbReference type="SAM" id="MobiDB-lite"/>
    </source>
</evidence>
<dbReference type="PANTHER" id="PTHR23424:SF23">
    <property type="entry name" value="PROTEIN SAAL1"/>
    <property type="match status" value="1"/>
</dbReference>
<dbReference type="SUPFAM" id="SSF48371">
    <property type="entry name" value="ARM repeat"/>
    <property type="match status" value="1"/>
</dbReference>
<name>A0AAN8VU39_9MAGN</name>
<feature type="non-terminal residue" evidence="5">
    <location>
        <position position="544"/>
    </location>
</feature>
<proteinExistence type="inferred from homology"/>
<dbReference type="EMBL" id="JBAMMX010000007">
    <property type="protein sequence ID" value="KAK6936141.1"/>
    <property type="molecule type" value="Genomic_DNA"/>
</dbReference>
<evidence type="ECO:0000256" key="2">
    <source>
        <dbReference type="ARBA" id="ARBA00023242"/>
    </source>
</evidence>
<protein>
    <recommendedName>
        <fullName evidence="7">Protein saal1</fullName>
    </recommendedName>
</protein>
<dbReference type="Proteomes" id="UP001370490">
    <property type="component" value="Unassembled WGS sequence"/>
</dbReference>
<accession>A0AAN8VU39</accession>
<comment type="subcellular location">
    <subcellularLocation>
        <location evidence="1">Nucleus</location>
    </subcellularLocation>
</comment>
<gene>
    <name evidence="5" type="ORF">RJ641_033171</name>
</gene>
<dbReference type="PANTHER" id="PTHR23424">
    <property type="entry name" value="SERUM AMYLOID A"/>
    <property type="match status" value="1"/>
</dbReference>
<dbReference type="InterPro" id="IPR016024">
    <property type="entry name" value="ARM-type_fold"/>
</dbReference>
<comment type="caution">
    <text evidence="5">The sequence shown here is derived from an EMBL/GenBank/DDBJ whole genome shotgun (WGS) entry which is preliminary data.</text>
</comment>
<dbReference type="Gene3D" id="1.25.10.10">
    <property type="entry name" value="Leucine-rich Repeat Variant"/>
    <property type="match status" value="1"/>
</dbReference>
<dbReference type="InterPro" id="IPR052464">
    <property type="entry name" value="Synovial_Prolif_Regulator"/>
</dbReference>
<organism evidence="5 6">
    <name type="scientific">Dillenia turbinata</name>
    <dbReference type="NCBI Taxonomy" id="194707"/>
    <lineage>
        <taxon>Eukaryota</taxon>
        <taxon>Viridiplantae</taxon>
        <taxon>Streptophyta</taxon>
        <taxon>Embryophyta</taxon>
        <taxon>Tracheophyta</taxon>
        <taxon>Spermatophyta</taxon>
        <taxon>Magnoliopsida</taxon>
        <taxon>eudicotyledons</taxon>
        <taxon>Gunneridae</taxon>
        <taxon>Pentapetalae</taxon>
        <taxon>Dilleniales</taxon>
        <taxon>Dilleniaceae</taxon>
        <taxon>Dillenia</taxon>
    </lineage>
</organism>
<feature type="compositionally biased region" description="Acidic residues" evidence="4">
    <location>
        <begin position="17"/>
        <end position="27"/>
    </location>
</feature>
<evidence type="ECO:0008006" key="7">
    <source>
        <dbReference type="Google" id="ProtNLM"/>
    </source>
</evidence>
<keyword evidence="6" id="KW-1185">Reference proteome</keyword>
<evidence type="ECO:0000313" key="6">
    <source>
        <dbReference type="Proteomes" id="UP001370490"/>
    </source>
</evidence>